<accession>A0ABN9PJ58</accession>
<sequence length="101" mass="11328">MDVNFELAENELINSLAQQSNTAQALKRMTCRMTSQHELNSSAMWHIMPAPWRSQKTSNMNEHMSRVKVARRQTLASHCQVSMAQSKTTVALAPSCHGRGT</sequence>
<dbReference type="EMBL" id="CAUYUJ010000574">
    <property type="protein sequence ID" value="CAK0791409.1"/>
    <property type="molecule type" value="Genomic_DNA"/>
</dbReference>
<evidence type="ECO:0000313" key="1">
    <source>
        <dbReference type="EMBL" id="CAK0791409.1"/>
    </source>
</evidence>
<keyword evidence="2" id="KW-1185">Reference proteome</keyword>
<protein>
    <submittedName>
        <fullName evidence="1">Uncharacterized protein</fullName>
    </submittedName>
</protein>
<evidence type="ECO:0000313" key="2">
    <source>
        <dbReference type="Proteomes" id="UP001189429"/>
    </source>
</evidence>
<dbReference type="Proteomes" id="UP001189429">
    <property type="component" value="Unassembled WGS sequence"/>
</dbReference>
<comment type="caution">
    <text evidence="1">The sequence shown here is derived from an EMBL/GenBank/DDBJ whole genome shotgun (WGS) entry which is preliminary data.</text>
</comment>
<proteinExistence type="predicted"/>
<gene>
    <name evidence="1" type="ORF">PCOR1329_LOCUS2307</name>
</gene>
<name>A0ABN9PJ58_9DINO</name>
<organism evidence="1 2">
    <name type="scientific">Prorocentrum cordatum</name>
    <dbReference type="NCBI Taxonomy" id="2364126"/>
    <lineage>
        <taxon>Eukaryota</taxon>
        <taxon>Sar</taxon>
        <taxon>Alveolata</taxon>
        <taxon>Dinophyceae</taxon>
        <taxon>Prorocentrales</taxon>
        <taxon>Prorocentraceae</taxon>
        <taxon>Prorocentrum</taxon>
    </lineage>
</organism>
<reference evidence="1" key="1">
    <citation type="submission" date="2023-10" db="EMBL/GenBank/DDBJ databases">
        <authorList>
            <person name="Chen Y."/>
            <person name="Shah S."/>
            <person name="Dougan E. K."/>
            <person name="Thang M."/>
            <person name="Chan C."/>
        </authorList>
    </citation>
    <scope>NUCLEOTIDE SEQUENCE [LARGE SCALE GENOMIC DNA]</scope>
</reference>